<reference evidence="1 2" key="1">
    <citation type="submission" date="2019-07" db="EMBL/GenBank/DDBJ databases">
        <title>Whole genome shotgun sequence of Gluconobacter wancherniae NBRC 103581.</title>
        <authorList>
            <person name="Hosoyama A."/>
            <person name="Uohara A."/>
            <person name="Ohji S."/>
            <person name="Ichikawa N."/>
        </authorList>
    </citation>
    <scope>NUCLEOTIDE SEQUENCE [LARGE SCALE GENOMIC DNA]</scope>
    <source>
        <strain evidence="1 2">NBRC 103581</strain>
    </source>
</reference>
<protein>
    <submittedName>
        <fullName evidence="1">Uncharacterized protein</fullName>
    </submittedName>
</protein>
<dbReference type="AlphaFoldDB" id="A0A511AXQ1"/>
<evidence type="ECO:0000313" key="1">
    <source>
        <dbReference type="EMBL" id="GEK92988.1"/>
    </source>
</evidence>
<evidence type="ECO:0000313" key="2">
    <source>
        <dbReference type="Proteomes" id="UP000321230"/>
    </source>
</evidence>
<dbReference type="EMBL" id="BJUZ01000001">
    <property type="protein sequence ID" value="GEK92988.1"/>
    <property type="molecule type" value="Genomic_DNA"/>
</dbReference>
<keyword evidence="2" id="KW-1185">Reference proteome</keyword>
<gene>
    <name evidence="1" type="ORF">GWA01_07580</name>
</gene>
<name>A0A511AXQ1_9PROT</name>
<accession>A0A511AXQ1</accession>
<comment type="caution">
    <text evidence="1">The sequence shown here is derived from an EMBL/GenBank/DDBJ whole genome shotgun (WGS) entry which is preliminary data.</text>
</comment>
<sequence>MDHVGADAPHAEDLTVAVDQEAPAAVGSMEDAPEVEAQVVVVAVRVDPVAEVVMEAAVATVVAVGVRIYSG</sequence>
<dbReference type="Proteomes" id="UP000321230">
    <property type="component" value="Unassembled WGS sequence"/>
</dbReference>
<proteinExistence type="predicted"/>
<organism evidence="1 2">
    <name type="scientific">Gluconobacter wancherniae NBRC 103581</name>
    <dbReference type="NCBI Taxonomy" id="656744"/>
    <lineage>
        <taxon>Bacteria</taxon>
        <taxon>Pseudomonadati</taxon>
        <taxon>Pseudomonadota</taxon>
        <taxon>Alphaproteobacteria</taxon>
        <taxon>Acetobacterales</taxon>
        <taxon>Acetobacteraceae</taxon>
        <taxon>Gluconobacter</taxon>
    </lineage>
</organism>